<feature type="domain" description="Glycosyl hydrolase family 92" evidence="1">
    <location>
        <begin position="305"/>
        <end position="728"/>
    </location>
</feature>
<dbReference type="Pfam" id="PF17678">
    <property type="entry name" value="Glyco_hydro_92N"/>
    <property type="match status" value="1"/>
</dbReference>
<dbReference type="RefSeq" id="WP_145346633.1">
    <property type="nucleotide sequence ID" value="NZ_CP036261.1"/>
</dbReference>
<dbReference type="InterPro" id="IPR008928">
    <property type="entry name" value="6-hairpin_glycosidase_sf"/>
</dbReference>
<gene>
    <name evidence="3" type="ORF">EC9_32510</name>
</gene>
<dbReference type="InterPro" id="IPR012939">
    <property type="entry name" value="Glyco_hydro_92"/>
</dbReference>
<dbReference type="Gene3D" id="3.30.2080.10">
    <property type="entry name" value="GH92 mannosidase domain"/>
    <property type="match status" value="1"/>
</dbReference>
<dbReference type="SUPFAM" id="SSF48208">
    <property type="entry name" value="Six-hairpin glycosidases"/>
    <property type="match status" value="1"/>
</dbReference>
<evidence type="ECO:0000259" key="2">
    <source>
        <dbReference type="Pfam" id="PF17678"/>
    </source>
</evidence>
<dbReference type="FunFam" id="3.30.2080.10:FF:000001">
    <property type="entry name" value="Alpha-1,2-mannosidase subfamily"/>
    <property type="match status" value="1"/>
</dbReference>
<dbReference type="GO" id="GO:0000224">
    <property type="term" value="F:peptide-N4-(N-acetyl-beta-glucosaminyl)asparagine amidase activity"/>
    <property type="evidence" value="ECO:0007669"/>
    <property type="project" value="TreeGrafter"/>
</dbReference>
<dbReference type="InterPro" id="IPR050883">
    <property type="entry name" value="PNGase"/>
</dbReference>
<accession>A0A517M2E9</accession>
<evidence type="ECO:0000259" key="1">
    <source>
        <dbReference type="Pfam" id="PF07971"/>
    </source>
</evidence>
<dbReference type="EMBL" id="CP036261">
    <property type="protein sequence ID" value="QDS89054.1"/>
    <property type="molecule type" value="Genomic_DNA"/>
</dbReference>
<protein>
    <submittedName>
        <fullName evidence="3">Glycosyl hydrolase family 92</fullName>
    </submittedName>
</protein>
<dbReference type="PANTHER" id="PTHR12143:SF43">
    <property type="entry name" value="PUTATIVE-RELATED"/>
    <property type="match status" value="1"/>
</dbReference>
<dbReference type="Gene3D" id="2.70.98.10">
    <property type="match status" value="1"/>
</dbReference>
<dbReference type="InterPro" id="IPR014718">
    <property type="entry name" value="GH-type_carb-bd"/>
</dbReference>
<reference evidence="3 4" key="1">
    <citation type="submission" date="2019-02" db="EMBL/GenBank/DDBJ databases">
        <title>Deep-cultivation of Planctomycetes and their phenomic and genomic characterization uncovers novel biology.</title>
        <authorList>
            <person name="Wiegand S."/>
            <person name="Jogler M."/>
            <person name="Boedeker C."/>
            <person name="Pinto D."/>
            <person name="Vollmers J."/>
            <person name="Rivas-Marin E."/>
            <person name="Kohn T."/>
            <person name="Peeters S.H."/>
            <person name="Heuer A."/>
            <person name="Rast P."/>
            <person name="Oberbeckmann S."/>
            <person name="Bunk B."/>
            <person name="Jeske O."/>
            <person name="Meyerdierks A."/>
            <person name="Storesund J.E."/>
            <person name="Kallscheuer N."/>
            <person name="Luecker S."/>
            <person name="Lage O.M."/>
            <person name="Pohl T."/>
            <person name="Merkel B.J."/>
            <person name="Hornburger P."/>
            <person name="Mueller R.-W."/>
            <person name="Bruemmer F."/>
            <person name="Labrenz M."/>
            <person name="Spormann A.M."/>
            <person name="Op den Camp H."/>
            <person name="Overmann J."/>
            <person name="Amann R."/>
            <person name="Jetten M.S.M."/>
            <person name="Mascher T."/>
            <person name="Medema M.H."/>
            <person name="Devos D.P."/>
            <person name="Kaster A.-K."/>
            <person name="Ovreas L."/>
            <person name="Rohde M."/>
            <person name="Galperin M.Y."/>
            <person name="Jogler C."/>
        </authorList>
    </citation>
    <scope>NUCLEOTIDE SEQUENCE [LARGE SCALE GENOMIC DNA]</scope>
    <source>
        <strain evidence="3 4">EC9</strain>
    </source>
</reference>
<dbReference type="PANTHER" id="PTHR12143">
    <property type="entry name" value="PEPTIDE N-GLYCANASE PNGASE -RELATED"/>
    <property type="match status" value="1"/>
</dbReference>
<dbReference type="Gene3D" id="1.20.1050.60">
    <property type="entry name" value="alpha-1,2-mannosidase"/>
    <property type="match status" value="1"/>
</dbReference>
<evidence type="ECO:0000313" key="4">
    <source>
        <dbReference type="Proteomes" id="UP000319557"/>
    </source>
</evidence>
<dbReference type="AlphaFoldDB" id="A0A517M2E9"/>
<dbReference type="KEGG" id="ruv:EC9_32510"/>
<name>A0A517M2E9_9BACT</name>
<dbReference type="InterPro" id="IPR041371">
    <property type="entry name" value="GH92_N"/>
</dbReference>
<organism evidence="3 4">
    <name type="scientific">Rosistilla ulvae</name>
    <dbReference type="NCBI Taxonomy" id="1930277"/>
    <lineage>
        <taxon>Bacteria</taxon>
        <taxon>Pseudomonadati</taxon>
        <taxon>Planctomycetota</taxon>
        <taxon>Planctomycetia</taxon>
        <taxon>Pirellulales</taxon>
        <taxon>Pirellulaceae</taxon>
        <taxon>Rosistilla</taxon>
    </lineage>
</organism>
<dbReference type="Pfam" id="PF07971">
    <property type="entry name" value="Glyco_hydro_92"/>
    <property type="match status" value="1"/>
</dbReference>
<dbReference type="Proteomes" id="UP000319557">
    <property type="component" value="Chromosome"/>
</dbReference>
<dbReference type="GO" id="GO:0005829">
    <property type="term" value="C:cytosol"/>
    <property type="evidence" value="ECO:0007669"/>
    <property type="project" value="TreeGrafter"/>
</dbReference>
<dbReference type="Gene3D" id="1.20.1610.10">
    <property type="entry name" value="alpha-1,2-mannosidases domains"/>
    <property type="match status" value="1"/>
</dbReference>
<sequence>MLEENREAERSTYEPARPRDCVNPFIGTEPVDLPPPTGLAAKWWWPKPQVGNTHPGACRPMGTVSATAYTGGYPTGYGRYGKSLEGKPVPFIDRMLVSGFTHFQPSGVGAIRKYYNYCRVTPLTAEIGGLGALGTAWEVLDEQASPGYYACRLDKSGIRAEITVTPRGAVHRYTFPKSERASLAVDFSHGGIHIEDGRTIPLRAEFRLLGTRTAEACVTMEGLPIRAAVEVHGFGPADFESSLWVAGEPLTGEREKSYDYIRESNYQPFGVVFSGPTEEGQVVEVHVAFSFRSRQQAWRSLSGGARDFDSARTVTESCWDDKLGRIDVSGGTETERRVFYSALYHSLIKPCEANDESPFWPWDGPFYFDFSTMWDMYKTQLPLVLSLFPQHGADLINSMLTVVEMEGNFPIGYRLARGYDRFAHQASALAHVVIADAFNRGLEGIDWDRAVTMMWKDAGRAYGEAFLQDGVVHPITHTLDLAYGCYCTAQVAQSIGDDATATKMMRLAGRWSNAYDDNGLLRESTYYEGTLWNYSFRLLHDMAGRIALHGGDEKFVADLDRFFGFGAPDVSIPGRQPSAEEMAEGYALGRFEGLNNEPDMEVPYAYVYAGRHDRTCEIVRAGMAQMYGDSPGGMVGNDDSGAMSSWYVWNAIGLFPVAGQNVYLIGSPIFTRSQLRLGNGSIFTIEAPETSAERKYVASATLNGKPLQRPYLRWQDIAAGATLHLEMTAKRTAWTTKRPPSVSVNEC</sequence>
<dbReference type="GO" id="GO:0005975">
    <property type="term" value="P:carbohydrate metabolic process"/>
    <property type="evidence" value="ECO:0007669"/>
    <property type="project" value="InterPro"/>
</dbReference>
<dbReference type="GO" id="GO:0030246">
    <property type="term" value="F:carbohydrate binding"/>
    <property type="evidence" value="ECO:0007669"/>
    <property type="project" value="InterPro"/>
</dbReference>
<dbReference type="GO" id="GO:0006516">
    <property type="term" value="P:glycoprotein catabolic process"/>
    <property type="evidence" value="ECO:0007669"/>
    <property type="project" value="TreeGrafter"/>
</dbReference>
<keyword evidence="4" id="KW-1185">Reference proteome</keyword>
<evidence type="ECO:0000313" key="3">
    <source>
        <dbReference type="EMBL" id="QDS89054.1"/>
    </source>
</evidence>
<dbReference type="OrthoDB" id="9804511at2"/>
<keyword evidence="3" id="KW-0378">Hydrolase</keyword>
<proteinExistence type="predicted"/>
<feature type="domain" description="Glycosyl hydrolase family 92 N-terminal" evidence="2">
    <location>
        <begin position="22"/>
        <end position="290"/>
    </location>
</feature>